<dbReference type="InterPro" id="IPR023298">
    <property type="entry name" value="ATPase_P-typ_TM_dom_sf"/>
</dbReference>
<dbReference type="InterPro" id="IPR023214">
    <property type="entry name" value="HAD_sf"/>
</dbReference>
<keyword evidence="4" id="KW-0067">ATP-binding</keyword>
<keyword evidence="2 10" id="KW-0812">Transmembrane</keyword>
<dbReference type="Pfam" id="PF13246">
    <property type="entry name" value="Cation_ATPase"/>
    <property type="match status" value="1"/>
</dbReference>
<dbReference type="InterPro" id="IPR006068">
    <property type="entry name" value="ATPase_P-typ_cation-transptr_C"/>
</dbReference>
<evidence type="ECO:0000313" key="12">
    <source>
        <dbReference type="EMBL" id="MDQ7879954.1"/>
    </source>
</evidence>
<dbReference type="PRINTS" id="PR00120">
    <property type="entry name" value="HATPASE"/>
</dbReference>
<keyword evidence="7 10" id="KW-0472">Membrane</keyword>
<keyword evidence="3" id="KW-0547">Nucleotide-binding</keyword>
<dbReference type="Gene3D" id="3.40.1110.10">
    <property type="entry name" value="Calcium-transporting ATPase, cytoplasmic domain N"/>
    <property type="match status" value="1"/>
</dbReference>
<feature type="transmembrane region" description="Helical" evidence="10">
    <location>
        <begin position="889"/>
        <end position="909"/>
    </location>
</feature>
<comment type="catalytic activity">
    <reaction evidence="8">
        <text>ATP + H2O = ADP + phosphate + H(+)</text>
        <dbReference type="Rhea" id="RHEA:13065"/>
        <dbReference type="ChEBI" id="CHEBI:15377"/>
        <dbReference type="ChEBI" id="CHEBI:15378"/>
        <dbReference type="ChEBI" id="CHEBI:30616"/>
        <dbReference type="ChEBI" id="CHEBI:43474"/>
        <dbReference type="ChEBI" id="CHEBI:456216"/>
    </reaction>
</comment>
<dbReference type="Gene3D" id="1.20.1110.10">
    <property type="entry name" value="Calcium-transporting ATPase, transmembrane domain"/>
    <property type="match status" value="1"/>
</dbReference>
<evidence type="ECO:0000256" key="4">
    <source>
        <dbReference type="ARBA" id="ARBA00022840"/>
    </source>
</evidence>
<dbReference type="SFLD" id="SFLDG00002">
    <property type="entry name" value="C1.7:_P-type_atpase_like"/>
    <property type="match status" value="1"/>
</dbReference>
<feature type="domain" description="Cation-transporting P-type ATPase N-terminal" evidence="11">
    <location>
        <begin position="19"/>
        <end position="92"/>
    </location>
</feature>
<proteinExistence type="predicted"/>
<evidence type="ECO:0000259" key="11">
    <source>
        <dbReference type="SMART" id="SM00831"/>
    </source>
</evidence>
<evidence type="ECO:0000256" key="9">
    <source>
        <dbReference type="SAM" id="MobiDB-lite"/>
    </source>
</evidence>
<evidence type="ECO:0000256" key="6">
    <source>
        <dbReference type="ARBA" id="ARBA00022989"/>
    </source>
</evidence>
<name>A0ABU0Z5V0_9MICO</name>
<evidence type="ECO:0000256" key="10">
    <source>
        <dbReference type="SAM" id="Phobius"/>
    </source>
</evidence>
<sequence>MTQPLNSPPLTEARLTVARPWALLADDVLAHLEAEAGGLRTDDAATRLEIAGPNRLPEPARKPAVLRFLAHSNDTLIYILLGAAVIKALMGDWLDFWVIMVVAIINAVIGYIQEGRAEKALAGIRGMLSADASARRDGGWVTVPAADLVPGDVVRLMPGDKVPADLRLLQAFQLRIDEAALTGESVPSSKTTDPSAPEAGVGDRGSMAFSGTIISAGQGRGVVTATGSDTELGRIQSLADEAESLATPLTRQLDGFGRVLTVVILAMAAIMMMIGRFLHGMPYPELISAAIGFAVAAIPEGLPALVTITLAIGVQQMARHNAITRKLPAVEALGSVTTVCSDKTGTLTRNEMTVRHIVTPLGEYSVTGLGYVPEGDIVPAGGGADAAAGDAAPAERGDLAALLAIATLCNDAHIVRGEDGAWGLVGEPTEGALKLVAMKGGVGSAGGRRVAVIPFDSANKLMATLNEGARSGGAAGEVSRAILVKGAPDRLLERSLTQRGADGSEPLDLVRWNTAIEALSSQGLRVLAAARKPVRPTTDEFALDDLIDLEFIGLWGIVDPPRPEAVEAIADCHTAGIRVKMITGDHAGTALAIAHEMGLASADAEVLTGAELEALTQEQLREVVRDVDVYARTSPEHKIRIVRALQSHGEVVAMTGDGVNDAPALTRADVGIAMGIKGTEATKEAAEFVLADDNFATIRSAIAEGRRIYDNLRKSIVFLLPTNGAQSLVILVAVVFGLALPITSVQVLWVNMVTAVTLSLALAYEPAERGIMRRPPRASGGPIIDRRELGFVLVVSLLIGGAAMGVFYGVVATGADIEVARTEAVLMLALGQLAYLLNCRFLGRSSLTLDVLRGNRVVWWSAIALIVLQLIYTYVPFMNVLFDSRPLDAASWILPIVVSIGIFLAVEVLKAVLRARGTSSTSADTLKGGS</sequence>
<dbReference type="InterPro" id="IPR008250">
    <property type="entry name" value="ATPase_P-typ_transduc_dom_A_sf"/>
</dbReference>
<evidence type="ECO:0000256" key="7">
    <source>
        <dbReference type="ARBA" id="ARBA00023136"/>
    </source>
</evidence>
<gene>
    <name evidence="12" type="ORF">Q9R08_18335</name>
</gene>
<feature type="transmembrane region" description="Helical" evidence="10">
    <location>
        <begin position="96"/>
        <end position="112"/>
    </location>
</feature>
<comment type="caution">
    <text evidence="12">The sequence shown here is derived from an EMBL/GenBank/DDBJ whole genome shotgun (WGS) entry which is preliminary data.</text>
</comment>
<evidence type="ECO:0000256" key="2">
    <source>
        <dbReference type="ARBA" id="ARBA00022692"/>
    </source>
</evidence>
<dbReference type="PANTHER" id="PTHR42861">
    <property type="entry name" value="CALCIUM-TRANSPORTING ATPASE"/>
    <property type="match status" value="1"/>
</dbReference>
<dbReference type="SUPFAM" id="SSF81653">
    <property type="entry name" value="Calcium ATPase, transduction domain A"/>
    <property type="match status" value="1"/>
</dbReference>
<feature type="region of interest" description="Disordered" evidence="9">
    <location>
        <begin position="183"/>
        <end position="202"/>
    </location>
</feature>
<dbReference type="SUPFAM" id="SSF81665">
    <property type="entry name" value="Calcium ATPase, transmembrane domain M"/>
    <property type="match status" value="1"/>
</dbReference>
<keyword evidence="6 10" id="KW-1133">Transmembrane helix</keyword>
<feature type="transmembrane region" description="Helical" evidence="10">
    <location>
        <begin position="748"/>
        <end position="767"/>
    </location>
</feature>
<dbReference type="Proteomes" id="UP001235133">
    <property type="component" value="Unassembled WGS sequence"/>
</dbReference>
<dbReference type="InterPro" id="IPR059000">
    <property type="entry name" value="ATPase_P-type_domA"/>
</dbReference>
<feature type="transmembrane region" description="Helical" evidence="10">
    <location>
        <begin position="716"/>
        <end position="742"/>
    </location>
</feature>
<dbReference type="EMBL" id="JAVFWO010000006">
    <property type="protein sequence ID" value="MDQ7879954.1"/>
    <property type="molecule type" value="Genomic_DNA"/>
</dbReference>
<organism evidence="12 13">
    <name type="scientific">Microbacterium psychrotolerans</name>
    <dbReference type="NCBI Taxonomy" id="3068321"/>
    <lineage>
        <taxon>Bacteria</taxon>
        <taxon>Bacillati</taxon>
        <taxon>Actinomycetota</taxon>
        <taxon>Actinomycetes</taxon>
        <taxon>Micrococcales</taxon>
        <taxon>Microbacteriaceae</taxon>
        <taxon>Microbacterium</taxon>
    </lineage>
</organism>
<dbReference type="PRINTS" id="PR00119">
    <property type="entry name" value="CATATPASE"/>
</dbReference>
<comment type="subcellular location">
    <subcellularLocation>
        <location evidence="1">Cell membrane</location>
        <topology evidence="1">Multi-pass membrane protein</topology>
    </subcellularLocation>
</comment>
<feature type="transmembrane region" description="Helical" evidence="10">
    <location>
        <begin position="259"/>
        <end position="278"/>
    </location>
</feature>
<dbReference type="InterPro" id="IPR036412">
    <property type="entry name" value="HAD-like_sf"/>
</dbReference>
<dbReference type="Gene3D" id="2.70.150.10">
    <property type="entry name" value="Calcium-transporting ATPase, cytoplasmic transduction domain A"/>
    <property type="match status" value="1"/>
</dbReference>
<dbReference type="SFLD" id="SFLDS00003">
    <property type="entry name" value="Haloacid_Dehalogenase"/>
    <property type="match status" value="1"/>
</dbReference>
<dbReference type="SUPFAM" id="SSF56784">
    <property type="entry name" value="HAD-like"/>
    <property type="match status" value="1"/>
</dbReference>
<accession>A0ABU0Z5V0</accession>
<dbReference type="SFLD" id="SFLDF00027">
    <property type="entry name" value="p-type_atpase"/>
    <property type="match status" value="1"/>
</dbReference>
<dbReference type="Pfam" id="PF00690">
    <property type="entry name" value="Cation_ATPase_N"/>
    <property type="match status" value="1"/>
</dbReference>
<evidence type="ECO:0000256" key="3">
    <source>
        <dbReference type="ARBA" id="ARBA00022741"/>
    </source>
</evidence>
<dbReference type="InterPro" id="IPR004014">
    <property type="entry name" value="ATPase_P-typ_cation-transptr_N"/>
</dbReference>
<feature type="transmembrane region" description="Helical" evidence="10">
    <location>
        <begin position="857"/>
        <end position="877"/>
    </location>
</feature>
<keyword evidence="5" id="KW-1278">Translocase</keyword>
<dbReference type="PROSITE" id="PS00154">
    <property type="entry name" value="ATPASE_E1_E2"/>
    <property type="match status" value="1"/>
</dbReference>
<protein>
    <submittedName>
        <fullName evidence="12">HAD-IC family P-type ATPase</fullName>
    </submittedName>
</protein>
<feature type="transmembrane region" description="Helical" evidence="10">
    <location>
        <begin position="290"/>
        <end position="314"/>
    </location>
</feature>
<feature type="compositionally biased region" description="Polar residues" evidence="9">
    <location>
        <begin position="185"/>
        <end position="194"/>
    </location>
</feature>
<evidence type="ECO:0000256" key="1">
    <source>
        <dbReference type="ARBA" id="ARBA00004651"/>
    </source>
</evidence>
<dbReference type="Pfam" id="PF00122">
    <property type="entry name" value="E1-E2_ATPase"/>
    <property type="match status" value="1"/>
</dbReference>
<dbReference type="SUPFAM" id="SSF81660">
    <property type="entry name" value="Metal cation-transporting ATPase, ATP-binding domain N"/>
    <property type="match status" value="1"/>
</dbReference>
<evidence type="ECO:0000256" key="5">
    <source>
        <dbReference type="ARBA" id="ARBA00022967"/>
    </source>
</evidence>
<feature type="transmembrane region" description="Helical" evidence="10">
    <location>
        <begin position="788"/>
        <end position="813"/>
    </location>
</feature>
<dbReference type="RefSeq" id="WP_308869613.1">
    <property type="nucleotide sequence ID" value="NZ_JAVFWO010000006.1"/>
</dbReference>
<dbReference type="InterPro" id="IPR023299">
    <property type="entry name" value="ATPase_P-typ_cyto_dom_N"/>
</dbReference>
<dbReference type="Gene3D" id="3.40.50.1000">
    <property type="entry name" value="HAD superfamily/HAD-like"/>
    <property type="match status" value="1"/>
</dbReference>
<feature type="transmembrane region" description="Helical" evidence="10">
    <location>
        <begin position="819"/>
        <end position="837"/>
    </location>
</feature>
<keyword evidence="13" id="KW-1185">Reference proteome</keyword>
<dbReference type="InterPro" id="IPR001757">
    <property type="entry name" value="P_typ_ATPase"/>
</dbReference>
<dbReference type="Pfam" id="PF00689">
    <property type="entry name" value="Cation_ATPase_C"/>
    <property type="match status" value="1"/>
</dbReference>
<evidence type="ECO:0000256" key="8">
    <source>
        <dbReference type="ARBA" id="ARBA00049360"/>
    </source>
</evidence>
<dbReference type="NCBIfam" id="TIGR01494">
    <property type="entry name" value="ATPase_P-type"/>
    <property type="match status" value="2"/>
</dbReference>
<evidence type="ECO:0000313" key="13">
    <source>
        <dbReference type="Proteomes" id="UP001235133"/>
    </source>
</evidence>
<dbReference type="InterPro" id="IPR018303">
    <property type="entry name" value="ATPase_P-typ_P_site"/>
</dbReference>
<reference evidence="12 13" key="1">
    <citation type="submission" date="2023-08" db="EMBL/GenBank/DDBJ databases">
        <title>Microbacterium psychrotolerans sp. nov., a psychrotolerant bacterium isolated from soil in Heilongjiang Province, China.</title>
        <authorList>
            <person name="An P."/>
            <person name="Zhao D."/>
            <person name="Xiang H."/>
        </authorList>
    </citation>
    <scope>NUCLEOTIDE SEQUENCE [LARGE SCALE GENOMIC DNA]</scope>
    <source>
        <strain evidence="12 13">QXD-8</strain>
    </source>
</reference>
<dbReference type="InterPro" id="IPR044492">
    <property type="entry name" value="P_typ_ATPase_HD_dom"/>
</dbReference>
<dbReference type="SMART" id="SM00831">
    <property type="entry name" value="Cation_ATPase_N"/>
    <property type="match status" value="1"/>
</dbReference>